<accession>E4XII8</accession>
<evidence type="ECO:0000313" key="2">
    <source>
        <dbReference type="EMBL" id="CBY10389.1"/>
    </source>
</evidence>
<feature type="compositionally biased region" description="Polar residues" evidence="1">
    <location>
        <begin position="187"/>
        <end position="203"/>
    </location>
</feature>
<feature type="region of interest" description="Disordered" evidence="1">
    <location>
        <begin position="367"/>
        <end position="434"/>
    </location>
</feature>
<sequence length="979" mass="112185">MSSKNASRKPILQRVYDHAESEPTDLRKKLSRVADDFDSIHKELFPSGRAKETLREPQLFPGTEESDRHLRRVRTVKPVLKRIMDPIELSSEEEIVIMKSRKASKSRKKSFERKHRNRSRSSSRNRRRSRSRSPIRPRRSRSSSRDRRHKKHRSKKSRSQKLEKRISRRKSSSQRSSRKISSDLSSTEKITGDSSTTSYLTNGERSRTESSDVPFQNFNFSKTIENPQKNNQKSDVWSEASIRNARLKMMILQPEINSKQGENRQKSPRVIRVGRKDQSRANGKSVNSATSSSEPITGSSTESDADRDNPKFINSCDIDYRKIIPAQSVSVRRLKIRGTQRKKLEKLNEKKNQPPARSHVIVLSSAEEDQLHQKSASEEGEILSDADRRKISVDSERRDNVKRSENASHLSKSKRKLNESSNEPTQEVKWNDDDSLDALEENLIDPLAEMDSMINHVIPGTPSEEDIVIQQDSFDQRRDSDFGRRGSSTAGDIVQPEVYFDIFLDQLILDLAQDVFKTAIERECLLMEMTDNIFDKLIGDSTQEIAVRSAENEIISRAAVAKTYFGFVDELFADLLQEQSQEVKAEKKNEEILFLLDNLEDHDDCCLEGRPGSDCSRFSEALDAMDERLSNTWVKQLEEFDDITVKGKAQICLNELFSCDDFADLDHQGMIEIEFEQEDYEVVYKWPNLARKQRFLKRKSDQNTKSPIKKKLDELIAKSKSKQVSSMKIQSTEAETCKKSSKIAHRSPKSTVQQRLGSVDQNLPVYDQETEDCFAATKTKVEVINLLSSDESEKLCATPTKMISDEVLENLYESIISSITSNLAKKIGEEKKKEDDLIKQVTEKSVLRIFDELYGKEQSCMKQARESIESSIRALTQNLIQREINLMSVEDAAFTKLVDSLLSQTCKKILEKEKVKKLVAVDFFTRLITDEVKTLISAQMKKQETKSDPVMKSWVCSQHDFSSLTSEGFNELKQHKQGI</sequence>
<protein>
    <submittedName>
        <fullName evidence="2">Uncharacterized protein</fullName>
    </submittedName>
</protein>
<feature type="region of interest" description="Disordered" evidence="1">
    <location>
        <begin position="90"/>
        <end position="214"/>
    </location>
</feature>
<dbReference type="Proteomes" id="UP000001307">
    <property type="component" value="Unassembled WGS sequence"/>
</dbReference>
<feature type="region of interest" description="Disordered" evidence="1">
    <location>
        <begin position="253"/>
        <end position="312"/>
    </location>
</feature>
<evidence type="ECO:0000313" key="3">
    <source>
        <dbReference type="Proteomes" id="UP000001307"/>
    </source>
</evidence>
<gene>
    <name evidence="2" type="ORF">GSOID_T00012411001</name>
</gene>
<feature type="compositionally biased region" description="Basic residues" evidence="1">
    <location>
        <begin position="166"/>
        <end position="178"/>
    </location>
</feature>
<proteinExistence type="predicted"/>
<reference evidence="2" key="1">
    <citation type="journal article" date="2010" name="Science">
        <title>Plasticity of animal genome architecture unmasked by rapid evolution of a pelagic tunicate.</title>
        <authorList>
            <person name="Denoeud F."/>
            <person name="Henriet S."/>
            <person name="Mungpakdee S."/>
            <person name="Aury J.M."/>
            <person name="Da Silva C."/>
            <person name="Brinkmann H."/>
            <person name="Mikhaleva J."/>
            <person name="Olsen L.C."/>
            <person name="Jubin C."/>
            <person name="Canestro C."/>
            <person name="Bouquet J.M."/>
            <person name="Danks G."/>
            <person name="Poulain J."/>
            <person name="Campsteijn C."/>
            <person name="Adamski M."/>
            <person name="Cross I."/>
            <person name="Yadetie F."/>
            <person name="Muffato M."/>
            <person name="Louis A."/>
            <person name="Butcher S."/>
            <person name="Tsagkogeorga G."/>
            <person name="Konrad A."/>
            <person name="Singh S."/>
            <person name="Jensen M.F."/>
            <person name="Cong E.H."/>
            <person name="Eikeseth-Otteraa H."/>
            <person name="Noel B."/>
            <person name="Anthouard V."/>
            <person name="Porcel B.M."/>
            <person name="Kachouri-Lafond R."/>
            <person name="Nishino A."/>
            <person name="Ugolini M."/>
            <person name="Chourrout P."/>
            <person name="Nishida H."/>
            <person name="Aasland R."/>
            <person name="Huzurbazar S."/>
            <person name="Westhof E."/>
            <person name="Delsuc F."/>
            <person name="Lehrach H."/>
            <person name="Reinhardt R."/>
            <person name="Weissenbach J."/>
            <person name="Roy S.W."/>
            <person name="Artiguenave F."/>
            <person name="Postlethwait J.H."/>
            <person name="Manak J.R."/>
            <person name="Thompson E.M."/>
            <person name="Jaillon O."/>
            <person name="Du Pasquier L."/>
            <person name="Boudinot P."/>
            <person name="Liberles D.A."/>
            <person name="Volff J.N."/>
            <person name="Philippe H."/>
            <person name="Lenhard B."/>
            <person name="Roest Crollius H."/>
            <person name="Wincker P."/>
            <person name="Chourrout D."/>
        </authorList>
    </citation>
    <scope>NUCLEOTIDE SEQUENCE [LARGE SCALE GENOMIC DNA]</scope>
</reference>
<name>E4XII8_OIKDI</name>
<dbReference type="AlphaFoldDB" id="E4XII8"/>
<dbReference type="EMBL" id="FN653055">
    <property type="protein sequence ID" value="CBY10389.1"/>
    <property type="molecule type" value="Genomic_DNA"/>
</dbReference>
<dbReference type="InParanoid" id="E4XII8"/>
<organism evidence="2">
    <name type="scientific">Oikopleura dioica</name>
    <name type="common">Tunicate</name>
    <dbReference type="NCBI Taxonomy" id="34765"/>
    <lineage>
        <taxon>Eukaryota</taxon>
        <taxon>Metazoa</taxon>
        <taxon>Chordata</taxon>
        <taxon>Tunicata</taxon>
        <taxon>Appendicularia</taxon>
        <taxon>Copelata</taxon>
        <taxon>Oikopleuridae</taxon>
        <taxon>Oikopleura</taxon>
    </lineage>
</organism>
<feature type="region of interest" description="Disordered" evidence="1">
    <location>
        <begin position="44"/>
        <end position="69"/>
    </location>
</feature>
<feature type="compositionally biased region" description="Basic residues" evidence="1">
    <location>
        <begin position="99"/>
        <end position="159"/>
    </location>
</feature>
<evidence type="ECO:0000256" key="1">
    <source>
        <dbReference type="SAM" id="MobiDB-lite"/>
    </source>
</evidence>
<feature type="compositionally biased region" description="Polar residues" evidence="1">
    <location>
        <begin position="280"/>
        <end position="302"/>
    </location>
</feature>
<feature type="compositionally biased region" description="Basic and acidic residues" evidence="1">
    <location>
        <begin position="44"/>
        <end position="55"/>
    </location>
</feature>
<keyword evidence="3" id="KW-1185">Reference proteome</keyword>
<feature type="region of interest" description="Disordered" evidence="1">
    <location>
        <begin position="1"/>
        <end position="23"/>
    </location>
</feature>
<feature type="compositionally biased region" description="Basic and acidic residues" evidence="1">
    <location>
        <begin position="385"/>
        <end position="406"/>
    </location>
</feature>